<sequence>MKDCVDSFCNLFGQQSVKLPSEICIKPDKLNRGFLWGHTATRNAVHLIKWDNVCLPKRSGGLGIKKTKGMSQAILAKAGWKGIACGAKLIAKGIGVLKDLAIVRLTDDLMTQTVDCYTMNGDWHVH</sequence>
<dbReference type="Proteomes" id="UP001281410">
    <property type="component" value="Unassembled WGS sequence"/>
</dbReference>
<proteinExistence type="predicted"/>
<evidence type="ECO:0000313" key="2">
    <source>
        <dbReference type="Proteomes" id="UP001281410"/>
    </source>
</evidence>
<organism evidence="1 2">
    <name type="scientific">Dipteronia sinensis</name>
    <dbReference type="NCBI Taxonomy" id="43782"/>
    <lineage>
        <taxon>Eukaryota</taxon>
        <taxon>Viridiplantae</taxon>
        <taxon>Streptophyta</taxon>
        <taxon>Embryophyta</taxon>
        <taxon>Tracheophyta</taxon>
        <taxon>Spermatophyta</taxon>
        <taxon>Magnoliopsida</taxon>
        <taxon>eudicotyledons</taxon>
        <taxon>Gunneridae</taxon>
        <taxon>Pentapetalae</taxon>
        <taxon>rosids</taxon>
        <taxon>malvids</taxon>
        <taxon>Sapindales</taxon>
        <taxon>Sapindaceae</taxon>
        <taxon>Hippocastanoideae</taxon>
        <taxon>Acereae</taxon>
        <taxon>Dipteronia</taxon>
    </lineage>
</organism>
<dbReference type="EMBL" id="JANJYJ010000001">
    <property type="protein sequence ID" value="KAK3228829.1"/>
    <property type="molecule type" value="Genomic_DNA"/>
</dbReference>
<gene>
    <name evidence="1" type="ORF">Dsin_000710</name>
</gene>
<name>A0AAE0B465_9ROSI</name>
<reference evidence="1" key="1">
    <citation type="journal article" date="2023" name="Plant J.">
        <title>Genome sequences and population genomics provide insights into the demographic history, inbreeding, and mutation load of two 'living fossil' tree species of Dipteronia.</title>
        <authorList>
            <person name="Feng Y."/>
            <person name="Comes H.P."/>
            <person name="Chen J."/>
            <person name="Zhu S."/>
            <person name="Lu R."/>
            <person name="Zhang X."/>
            <person name="Li P."/>
            <person name="Qiu J."/>
            <person name="Olsen K.M."/>
            <person name="Qiu Y."/>
        </authorList>
    </citation>
    <scope>NUCLEOTIDE SEQUENCE</scope>
    <source>
        <strain evidence="1">NBL</strain>
    </source>
</reference>
<comment type="caution">
    <text evidence="1">The sequence shown here is derived from an EMBL/GenBank/DDBJ whole genome shotgun (WGS) entry which is preliminary data.</text>
</comment>
<dbReference type="AlphaFoldDB" id="A0AAE0B465"/>
<keyword evidence="2" id="KW-1185">Reference proteome</keyword>
<evidence type="ECO:0000313" key="1">
    <source>
        <dbReference type="EMBL" id="KAK3228829.1"/>
    </source>
</evidence>
<protein>
    <submittedName>
        <fullName evidence="1">Uncharacterized protein</fullName>
    </submittedName>
</protein>
<accession>A0AAE0B465</accession>